<name>A0A1G8BCJ8_9NOCA</name>
<gene>
    <name evidence="8" type="ORF">SAMN05444695_101822</name>
</gene>
<reference evidence="8 9" key="1">
    <citation type="submission" date="2016-10" db="EMBL/GenBank/DDBJ databases">
        <authorList>
            <person name="de Groot N.N."/>
        </authorList>
    </citation>
    <scope>NUCLEOTIDE SEQUENCE [LARGE SCALE GENOMIC DNA]</scope>
    <source>
        <strain evidence="8 9">DSM 44892</strain>
    </source>
</reference>
<dbReference type="SUPFAM" id="SSF48150">
    <property type="entry name" value="DNA-glycosylase"/>
    <property type="match status" value="1"/>
</dbReference>
<protein>
    <recommendedName>
        <fullName evidence="2">DNA-3-methyladenine glycosylase II</fullName>
        <ecNumber evidence="2">3.2.2.21</ecNumber>
    </recommendedName>
</protein>
<dbReference type="RefSeq" id="WP_072736289.1">
    <property type="nucleotide sequence ID" value="NZ_CP048813.1"/>
</dbReference>
<dbReference type="GO" id="GO:0032993">
    <property type="term" value="C:protein-DNA complex"/>
    <property type="evidence" value="ECO:0007669"/>
    <property type="project" value="TreeGrafter"/>
</dbReference>
<evidence type="ECO:0000256" key="5">
    <source>
        <dbReference type="SAM" id="MobiDB-lite"/>
    </source>
</evidence>
<evidence type="ECO:0000259" key="6">
    <source>
        <dbReference type="SMART" id="SM00478"/>
    </source>
</evidence>
<dbReference type="EC" id="3.2.2.21" evidence="2"/>
<dbReference type="InterPro" id="IPR011257">
    <property type="entry name" value="DNA_glycosylase"/>
</dbReference>
<feature type="domain" description="DNA-3-methyladenine glycosylase AlkA N-terminal" evidence="7">
    <location>
        <begin position="3"/>
        <end position="129"/>
    </location>
</feature>
<dbReference type="GO" id="GO:0032131">
    <property type="term" value="F:alkylated DNA binding"/>
    <property type="evidence" value="ECO:0007669"/>
    <property type="project" value="TreeGrafter"/>
</dbReference>
<dbReference type="InterPro" id="IPR037046">
    <property type="entry name" value="AlkA_N_sf"/>
</dbReference>
<dbReference type="GO" id="GO:0006285">
    <property type="term" value="P:base-excision repair, AP site formation"/>
    <property type="evidence" value="ECO:0007669"/>
    <property type="project" value="TreeGrafter"/>
</dbReference>
<accession>A0A1G8BCJ8</accession>
<evidence type="ECO:0000313" key="8">
    <source>
        <dbReference type="EMBL" id="SDH30794.1"/>
    </source>
</evidence>
<dbReference type="InterPro" id="IPR010316">
    <property type="entry name" value="AlkA_N"/>
</dbReference>
<evidence type="ECO:0000259" key="7">
    <source>
        <dbReference type="SMART" id="SM01009"/>
    </source>
</evidence>
<dbReference type="SMART" id="SM01009">
    <property type="entry name" value="AlkA_N"/>
    <property type="match status" value="1"/>
</dbReference>
<evidence type="ECO:0000256" key="4">
    <source>
        <dbReference type="ARBA" id="ARBA00023204"/>
    </source>
</evidence>
<feature type="domain" description="HhH-GPD" evidence="6">
    <location>
        <begin position="139"/>
        <end position="289"/>
    </location>
</feature>
<dbReference type="GO" id="GO:0043916">
    <property type="term" value="F:DNA-7-methylguanine glycosylase activity"/>
    <property type="evidence" value="ECO:0007669"/>
    <property type="project" value="TreeGrafter"/>
</dbReference>
<evidence type="ECO:0000313" key="9">
    <source>
        <dbReference type="Proteomes" id="UP000183263"/>
    </source>
</evidence>
<comment type="catalytic activity">
    <reaction evidence="1">
        <text>Hydrolysis of alkylated DNA, releasing 3-methyladenine, 3-methylguanine, 7-methylguanine and 7-methyladenine.</text>
        <dbReference type="EC" id="3.2.2.21"/>
    </reaction>
</comment>
<dbReference type="GO" id="GO:0008725">
    <property type="term" value="F:DNA-3-methyladenine glycosylase activity"/>
    <property type="evidence" value="ECO:0007669"/>
    <property type="project" value="TreeGrafter"/>
</dbReference>
<proteinExistence type="predicted"/>
<dbReference type="GO" id="GO:0005737">
    <property type="term" value="C:cytoplasm"/>
    <property type="evidence" value="ECO:0007669"/>
    <property type="project" value="TreeGrafter"/>
</dbReference>
<dbReference type="GO" id="GO:0006307">
    <property type="term" value="P:DNA alkylation repair"/>
    <property type="evidence" value="ECO:0007669"/>
    <property type="project" value="TreeGrafter"/>
</dbReference>
<keyword evidence="3" id="KW-0227">DNA damage</keyword>
<organism evidence="8 9">
    <name type="scientific">Rhodococcus triatomae</name>
    <dbReference type="NCBI Taxonomy" id="300028"/>
    <lineage>
        <taxon>Bacteria</taxon>
        <taxon>Bacillati</taxon>
        <taxon>Actinomycetota</taxon>
        <taxon>Actinomycetes</taxon>
        <taxon>Mycobacteriales</taxon>
        <taxon>Nocardiaceae</taxon>
        <taxon>Rhodococcus</taxon>
    </lineage>
</organism>
<dbReference type="PANTHER" id="PTHR43003:SF13">
    <property type="entry name" value="DNA-3-METHYLADENINE GLYCOSYLASE 2"/>
    <property type="match status" value="1"/>
</dbReference>
<keyword evidence="4" id="KW-0234">DNA repair</keyword>
<dbReference type="InterPro" id="IPR003265">
    <property type="entry name" value="HhH-GPD_domain"/>
</dbReference>
<keyword evidence="9" id="KW-1185">Reference proteome</keyword>
<evidence type="ECO:0000256" key="2">
    <source>
        <dbReference type="ARBA" id="ARBA00012000"/>
    </source>
</evidence>
<dbReference type="InterPro" id="IPR051912">
    <property type="entry name" value="Alkylbase_DNA_Glycosylase/TA"/>
</dbReference>
<dbReference type="CDD" id="cd00056">
    <property type="entry name" value="ENDO3c"/>
    <property type="match status" value="1"/>
</dbReference>
<dbReference type="SMART" id="SM00478">
    <property type="entry name" value="ENDO3c"/>
    <property type="match status" value="1"/>
</dbReference>
<dbReference type="PANTHER" id="PTHR43003">
    <property type="entry name" value="DNA-3-METHYLADENINE GLYCOSYLASE"/>
    <property type="match status" value="1"/>
</dbReference>
<dbReference type="Gene3D" id="1.10.340.30">
    <property type="entry name" value="Hypothetical protein, domain 2"/>
    <property type="match status" value="1"/>
</dbReference>
<dbReference type="Gene3D" id="1.10.1670.10">
    <property type="entry name" value="Helix-hairpin-Helix base-excision DNA repair enzymes (C-terminal)"/>
    <property type="match status" value="1"/>
</dbReference>
<sequence length="323" mass="34799">MTTHALPYASPLEFAPLRAVLAAHAVPGVESVAAHGVRRTVPVDGHLARVTVDWSAAQSSRQSSSGAARIELTVDGAPRRYTDRIVHTVRCWLDLDADPDRRRRMFQDDPVLGPLVQERPGLRILGSADPWETAAGTVLGQQVSLAGARTLTGRLAATFGRRSGTDVAFPRPEDVVEAPLEDLRAAVGVPLARATAVRTLAEAVLDGSVTLAHPSGPEFRERLTSLRGIGPWTAEYLALRLGDRDACPTGDLVLRRALGAASEAEVRRATRSWAPLRAWAVFHLWTRDSFADTSARTASRPVTSRSRHGAVSGNPPRPPRRAL</sequence>
<evidence type="ECO:0000256" key="3">
    <source>
        <dbReference type="ARBA" id="ARBA00022763"/>
    </source>
</evidence>
<dbReference type="SUPFAM" id="SSF55945">
    <property type="entry name" value="TATA-box binding protein-like"/>
    <property type="match status" value="1"/>
</dbReference>
<dbReference type="EMBL" id="FNDN01000001">
    <property type="protein sequence ID" value="SDH30794.1"/>
    <property type="molecule type" value="Genomic_DNA"/>
</dbReference>
<dbReference type="Pfam" id="PF06029">
    <property type="entry name" value="AlkA_N"/>
    <property type="match status" value="1"/>
</dbReference>
<feature type="region of interest" description="Disordered" evidence="5">
    <location>
        <begin position="295"/>
        <end position="323"/>
    </location>
</feature>
<dbReference type="Gene3D" id="3.30.310.20">
    <property type="entry name" value="DNA-3-methyladenine glycosylase AlkA, N-terminal domain"/>
    <property type="match status" value="1"/>
</dbReference>
<feature type="compositionally biased region" description="Polar residues" evidence="5">
    <location>
        <begin position="295"/>
        <end position="304"/>
    </location>
</feature>
<dbReference type="AlphaFoldDB" id="A0A1G8BCJ8"/>
<dbReference type="Proteomes" id="UP000183263">
    <property type="component" value="Unassembled WGS sequence"/>
</dbReference>
<evidence type="ECO:0000256" key="1">
    <source>
        <dbReference type="ARBA" id="ARBA00000086"/>
    </source>
</evidence>
<dbReference type="Pfam" id="PF00730">
    <property type="entry name" value="HhH-GPD"/>
    <property type="match status" value="1"/>
</dbReference>
<dbReference type="InterPro" id="IPR023170">
    <property type="entry name" value="HhH_base_excis_C"/>
</dbReference>